<dbReference type="AlphaFoldDB" id="A0A8H6KZ24"/>
<comment type="caution">
    <text evidence="2">The sequence shown here is derived from an EMBL/GenBank/DDBJ whole genome shotgun (WGS) entry which is preliminary data.</text>
</comment>
<name>A0A8H6KZ24_9LECA</name>
<accession>A0A8H6KZ24</accession>
<reference evidence="2 3" key="1">
    <citation type="journal article" date="2020" name="Genomics">
        <title>Complete, high-quality genomes from long-read metagenomic sequencing of two wolf lichen thalli reveals enigmatic genome architecture.</title>
        <authorList>
            <person name="McKenzie S.K."/>
            <person name="Walston R.F."/>
            <person name="Allen J.L."/>
        </authorList>
    </citation>
    <scope>NUCLEOTIDE SEQUENCE [LARGE SCALE GENOMIC DNA]</scope>
    <source>
        <strain evidence="2">WasteWater2</strain>
    </source>
</reference>
<feature type="compositionally biased region" description="Polar residues" evidence="1">
    <location>
        <begin position="62"/>
        <end position="71"/>
    </location>
</feature>
<evidence type="ECO:0000313" key="3">
    <source>
        <dbReference type="Proteomes" id="UP000578531"/>
    </source>
</evidence>
<sequence>MSLGVIRTSQIPTIFPIQEKQHHLPLPGNSNPYLPTAAPAAIKPSTASKSGQGNWLALPANGTPSARNTRPGNGDGPESHQALIELISLSQIVITQASFPPDTFVRGLLRGALAPRSPRSLGNPPSGRS</sequence>
<keyword evidence="3" id="KW-1185">Reference proteome</keyword>
<organism evidence="2 3">
    <name type="scientific">Letharia columbiana</name>
    <dbReference type="NCBI Taxonomy" id="112416"/>
    <lineage>
        <taxon>Eukaryota</taxon>
        <taxon>Fungi</taxon>
        <taxon>Dikarya</taxon>
        <taxon>Ascomycota</taxon>
        <taxon>Pezizomycotina</taxon>
        <taxon>Lecanoromycetes</taxon>
        <taxon>OSLEUM clade</taxon>
        <taxon>Lecanoromycetidae</taxon>
        <taxon>Lecanorales</taxon>
        <taxon>Lecanorineae</taxon>
        <taxon>Parmeliaceae</taxon>
        <taxon>Letharia</taxon>
    </lineage>
</organism>
<evidence type="ECO:0000256" key="1">
    <source>
        <dbReference type="SAM" id="MobiDB-lite"/>
    </source>
</evidence>
<feature type="region of interest" description="Disordered" evidence="1">
    <location>
        <begin position="43"/>
        <end position="81"/>
    </location>
</feature>
<evidence type="ECO:0000313" key="2">
    <source>
        <dbReference type="EMBL" id="KAF6229528.1"/>
    </source>
</evidence>
<dbReference type="RefSeq" id="XP_037159720.1">
    <property type="nucleotide sequence ID" value="XM_037313448.1"/>
</dbReference>
<gene>
    <name evidence="2" type="ORF">HO173_011568</name>
</gene>
<dbReference type="GeneID" id="59293210"/>
<proteinExistence type="predicted"/>
<dbReference type="Proteomes" id="UP000578531">
    <property type="component" value="Unassembled WGS sequence"/>
</dbReference>
<protein>
    <submittedName>
        <fullName evidence="2">Uncharacterized protein</fullName>
    </submittedName>
</protein>
<dbReference type="EMBL" id="JACCJC010000072">
    <property type="protein sequence ID" value="KAF6229528.1"/>
    <property type="molecule type" value="Genomic_DNA"/>
</dbReference>